<feature type="domain" description="HTH araC/xylS-type" evidence="4">
    <location>
        <begin position="237"/>
        <end position="336"/>
    </location>
</feature>
<dbReference type="PANTHER" id="PTHR47894">
    <property type="entry name" value="HTH-TYPE TRANSCRIPTIONAL REGULATOR GADX"/>
    <property type="match status" value="1"/>
</dbReference>
<evidence type="ECO:0000259" key="4">
    <source>
        <dbReference type="PROSITE" id="PS01124"/>
    </source>
</evidence>
<evidence type="ECO:0000256" key="2">
    <source>
        <dbReference type="ARBA" id="ARBA00023125"/>
    </source>
</evidence>
<protein>
    <submittedName>
        <fullName evidence="5">AraC family transcriptional regulator</fullName>
    </submittedName>
</protein>
<dbReference type="InterPro" id="IPR032687">
    <property type="entry name" value="AraC-type_N"/>
</dbReference>
<dbReference type="Pfam" id="PF12833">
    <property type="entry name" value="HTH_18"/>
    <property type="match status" value="1"/>
</dbReference>
<keyword evidence="2" id="KW-0238">DNA-binding</keyword>
<sequence>MDTSGTIASRNADRVLRWAIGRGFPCEPFHRGPSAREPSRREGARIPASQMFDLWARLARTLDAPDLPVSLAAASRLEDLELLGFVAMTAPTALAGMRALAKYNALLNDAVHWEIVLDARRLEVRRFCAMPLNLGVRLSHETALAQALSGVRQLCGARIDPIAVSFRHRAPRDTRAHRDFFATAIAFDAPFDRIVFRREPFDGTPPGANAALGRWLCAQADEQLAQLTSRGERPLLARVRDEIARALASGAACPMPAVAARLGLTPRTLRRALSAHATSYRALLDGARREAAERLLARPDMSITRAALDAGFSDPSAFTHACRRWFGEAPRDRARRTTPPARS</sequence>
<accession>A0ABZ2M5H6</accession>
<reference evidence="5 6" key="1">
    <citation type="submission" date="2021-12" db="EMBL/GenBank/DDBJ databases">
        <title>Discovery of the Pendulisporaceae a myxobacterial family with distinct sporulation behavior and unique specialized metabolism.</title>
        <authorList>
            <person name="Garcia R."/>
            <person name="Popoff A."/>
            <person name="Bader C.D."/>
            <person name="Loehr J."/>
            <person name="Walesch S."/>
            <person name="Walt C."/>
            <person name="Boldt J."/>
            <person name="Bunk B."/>
            <person name="Haeckl F.J.F.P.J."/>
            <person name="Gunesch A.P."/>
            <person name="Birkelbach J."/>
            <person name="Nuebel U."/>
            <person name="Pietschmann T."/>
            <person name="Bach T."/>
            <person name="Mueller R."/>
        </authorList>
    </citation>
    <scope>NUCLEOTIDE SEQUENCE [LARGE SCALE GENOMIC DNA]</scope>
    <source>
        <strain evidence="5 6">MSr11954</strain>
    </source>
</reference>
<dbReference type="SUPFAM" id="SSF46689">
    <property type="entry name" value="Homeodomain-like"/>
    <property type="match status" value="1"/>
</dbReference>
<keyword evidence="3" id="KW-0804">Transcription</keyword>
<dbReference type="SMART" id="SM00342">
    <property type="entry name" value="HTH_ARAC"/>
    <property type="match status" value="1"/>
</dbReference>
<dbReference type="EMBL" id="CP089984">
    <property type="protein sequence ID" value="WXB17488.1"/>
    <property type="molecule type" value="Genomic_DNA"/>
</dbReference>
<dbReference type="InterPro" id="IPR018060">
    <property type="entry name" value="HTH_AraC"/>
</dbReference>
<evidence type="ECO:0000256" key="1">
    <source>
        <dbReference type="ARBA" id="ARBA00023015"/>
    </source>
</evidence>
<dbReference type="Pfam" id="PF12625">
    <property type="entry name" value="Arabinose_bd"/>
    <property type="match status" value="1"/>
</dbReference>
<evidence type="ECO:0000313" key="6">
    <source>
        <dbReference type="Proteomes" id="UP001370348"/>
    </source>
</evidence>
<dbReference type="Gene3D" id="1.10.10.60">
    <property type="entry name" value="Homeodomain-like"/>
    <property type="match status" value="1"/>
</dbReference>
<name>A0ABZ2M5H6_9BACT</name>
<organism evidence="5 6">
    <name type="scientific">Pendulispora albinea</name>
    <dbReference type="NCBI Taxonomy" id="2741071"/>
    <lineage>
        <taxon>Bacteria</taxon>
        <taxon>Pseudomonadati</taxon>
        <taxon>Myxococcota</taxon>
        <taxon>Myxococcia</taxon>
        <taxon>Myxococcales</taxon>
        <taxon>Sorangiineae</taxon>
        <taxon>Pendulisporaceae</taxon>
        <taxon>Pendulispora</taxon>
    </lineage>
</organism>
<evidence type="ECO:0000313" key="5">
    <source>
        <dbReference type="EMBL" id="WXB17488.1"/>
    </source>
</evidence>
<dbReference type="InterPro" id="IPR009057">
    <property type="entry name" value="Homeodomain-like_sf"/>
</dbReference>
<dbReference type="RefSeq" id="WP_394827122.1">
    <property type="nucleotide sequence ID" value="NZ_CP089984.1"/>
</dbReference>
<dbReference type="Proteomes" id="UP001370348">
    <property type="component" value="Chromosome"/>
</dbReference>
<proteinExistence type="predicted"/>
<gene>
    <name evidence="5" type="ORF">LZC94_09440</name>
</gene>
<dbReference type="PROSITE" id="PS01124">
    <property type="entry name" value="HTH_ARAC_FAMILY_2"/>
    <property type="match status" value="1"/>
</dbReference>
<dbReference type="PANTHER" id="PTHR47894:SF4">
    <property type="entry name" value="HTH-TYPE TRANSCRIPTIONAL REGULATOR GADX"/>
    <property type="match status" value="1"/>
</dbReference>
<keyword evidence="1" id="KW-0805">Transcription regulation</keyword>
<keyword evidence="6" id="KW-1185">Reference proteome</keyword>
<evidence type="ECO:0000256" key="3">
    <source>
        <dbReference type="ARBA" id="ARBA00023163"/>
    </source>
</evidence>